<reference evidence="8" key="1">
    <citation type="submission" date="2020-04" db="EMBL/GenBank/DDBJ databases">
        <authorList>
            <person name="Alioto T."/>
            <person name="Alioto T."/>
            <person name="Gomez Garrido J."/>
        </authorList>
    </citation>
    <scope>NUCLEOTIDE SEQUENCE</scope>
    <source>
        <strain evidence="8">A484AB</strain>
    </source>
</reference>
<evidence type="ECO:0000256" key="5">
    <source>
        <dbReference type="ARBA" id="ARBA00022989"/>
    </source>
</evidence>
<dbReference type="PANTHER" id="PTHR21444:SF15">
    <property type="entry name" value="RECEPTOR FOR RETINOL UPTAKE STRA6"/>
    <property type="match status" value="1"/>
</dbReference>
<protein>
    <submittedName>
        <fullName evidence="8">Uncharacterized protein</fullName>
    </submittedName>
</protein>
<comment type="caution">
    <text evidence="8">The sequence shown here is derived from an EMBL/GenBank/DDBJ whole genome shotgun (WGS) entry which is preliminary data.</text>
</comment>
<dbReference type="GO" id="GO:0038023">
    <property type="term" value="F:signaling receptor activity"/>
    <property type="evidence" value="ECO:0007669"/>
    <property type="project" value="InterPro"/>
</dbReference>
<evidence type="ECO:0000256" key="6">
    <source>
        <dbReference type="ARBA" id="ARBA00023136"/>
    </source>
</evidence>
<proteinExistence type="predicted"/>
<evidence type="ECO:0000256" key="1">
    <source>
        <dbReference type="ARBA" id="ARBA00004651"/>
    </source>
</evidence>
<dbReference type="AlphaFoldDB" id="A0A6S7HCM2"/>
<feature type="non-terminal residue" evidence="8">
    <location>
        <position position="1"/>
    </location>
</feature>
<sequence length="543" mass="62177">PIDFLGMDHDRLAIMCVFGAATGSIFLLIFQNISEYRNAWGKAFLLIATCIEYAFLHYPYFGCLASYHRIIGALMGLPYAVIVFVVTFTAGLQKCNGYTTHEYVAIILPNIPLIFCHLFIMGKFTLVLYKEIKEYGTCGIQFFFRKDEQSEVQVKLVRPWLKDYVKDLINKPKPPRHYSRLEFFLRKIYNPKKNFKFSTQTLSVVMICSILLYGISLLDVYLAILWLDKLNNHSSDFALVKRSVKVLRDLVGLALAAALFAVILCVISLIRFLENHKNNMLRMFKGDKSFIPRTISVSQFMIGKGLRYHSFQIGYFLWGYILLFTLFSVIFIFFYILSIGIVQDLVVGWLEGGGVLLAVALLTYLCLLIIAATIFRDYDFPKNVISINNRNVYLVFSYFWFFVGLPMGVFSAISRILKAMAVGALMLPRIDHSVMPDGFQRFDRGFNAYICYLHVQTAYRNPVLRVFCQILSDETRHNRERKWTCSAQARARWFLALTLARNPQLVSDRKPGGVEAPQPGQGGCVKHGDVKIEVGRYGLIQDK</sequence>
<dbReference type="Pfam" id="PF14752">
    <property type="entry name" value="RBP_receptor"/>
    <property type="match status" value="1"/>
</dbReference>
<dbReference type="GO" id="GO:0034632">
    <property type="term" value="F:retinol transmembrane transporter activity"/>
    <property type="evidence" value="ECO:0007669"/>
    <property type="project" value="InterPro"/>
</dbReference>
<keyword evidence="2" id="KW-0813">Transport</keyword>
<comment type="subcellular location">
    <subcellularLocation>
        <location evidence="1">Cell membrane</location>
        <topology evidence="1">Multi-pass membrane protein</topology>
    </subcellularLocation>
</comment>
<keyword evidence="6" id="KW-0472">Membrane</keyword>
<evidence type="ECO:0000256" key="2">
    <source>
        <dbReference type="ARBA" id="ARBA00022448"/>
    </source>
</evidence>
<keyword evidence="3" id="KW-1003">Cell membrane</keyword>
<accession>A0A6S7HCM2</accession>
<evidence type="ECO:0000256" key="4">
    <source>
        <dbReference type="ARBA" id="ARBA00022692"/>
    </source>
</evidence>
<dbReference type="InterPro" id="IPR026612">
    <property type="entry name" value="STRA6-like"/>
</dbReference>
<dbReference type="EMBL" id="CACRXK020004238">
    <property type="protein sequence ID" value="CAB4002026.1"/>
    <property type="molecule type" value="Genomic_DNA"/>
</dbReference>
<keyword evidence="7" id="KW-0675">Receptor</keyword>
<gene>
    <name evidence="8" type="ORF">PACLA_8A041809</name>
</gene>
<keyword evidence="5" id="KW-1133">Transmembrane helix</keyword>
<dbReference type="PANTHER" id="PTHR21444">
    <property type="entry name" value="COILED-COIL DOMAIN-CONTAINING PROTEIN 180"/>
    <property type="match status" value="1"/>
</dbReference>
<evidence type="ECO:0000256" key="7">
    <source>
        <dbReference type="ARBA" id="ARBA00023170"/>
    </source>
</evidence>
<name>A0A6S7HCM2_PARCT</name>
<dbReference type="GO" id="GO:0005886">
    <property type="term" value="C:plasma membrane"/>
    <property type="evidence" value="ECO:0007669"/>
    <property type="project" value="UniProtKB-SubCell"/>
</dbReference>
<dbReference type="GO" id="GO:0071939">
    <property type="term" value="P:vitamin A import into cell"/>
    <property type="evidence" value="ECO:0007669"/>
    <property type="project" value="TreeGrafter"/>
</dbReference>
<keyword evidence="4" id="KW-0812">Transmembrane</keyword>
<evidence type="ECO:0000313" key="9">
    <source>
        <dbReference type="Proteomes" id="UP001152795"/>
    </source>
</evidence>
<dbReference type="OrthoDB" id="5966836at2759"/>
<dbReference type="Proteomes" id="UP001152795">
    <property type="component" value="Unassembled WGS sequence"/>
</dbReference>
<organism evidence="8 9">
    <name type="scientific">Paramuricea clavata</name>
    <name type="common">Red gorgonian</name>
    <name type="synonym">Violescent sea-whip</name>
    <dbReference type="NCBI Taxonomy" id="317549"/>
    <lineage>
        <taxon>Eukaryota</taxon>
        <taxon>Metazoa</taxon>
        <taxon>Cnidaria</taxon>
        <taxon>Anthozoa</taxon>
        <taxon>Octocorallia</taxon>
        <taxon>Malacalcyonacea</taxon>
        <taxon>Plexauridae</taxon>
        <taxon>Paramuricea</taxon>
    </lineage>
</organism>
<evidence type="ECO:0000256" key="3">
    <source>
        <dbReference type="ARBA" id="ARBA00022475"/>
    </source>
</evidence>
<evidence type="ECO:0000313" key="8">
    <source>
        <dbReference type="EMBL" id="CAB4002026.1"/>
    </source>
</evidence>
<keyword evidence="9" id="KW-1185">Reference proteome</keyword>